<sequence>MTTLVISQTNAVKSKAHVEPILKSTKQNQSSRDIIHGEQPGLGLRLLGCSRAFCLAHKSHQNDQGPVHDERQPTQRTSTDKMGDVTIEAPHWRQVEVGRVIHFGSGPHTGRIAAIVQIIDHKRVLVEGPSKKTELQVPRHAAQLSSLSLTGLVIPKITFGAGTGALSKQWEEYEVDKKWSESSYAKKIEKQTRRKALSDFERFKVMRLRKQARFETRKALAQAKASA</sequence>
<name>A0A139HN61_9PEZI</name>
<protein>
    <recommendedName>
        <fullName evidence="5">Large ribosomal subunit protein eL14 domain-containing protein</fullName>
    </recommendedName>
</protein>
<dbReference type="GO" id="GO:0022625">
    <property type="term" value="C:cytosolic large ribosomal subunit"/>
    <property type="evidence" value="ECO:0007669"/>
    <property type="project" value="TreeGrafter"/>
</dbReference>
<dbReference type="InterPro" id="IPR002784">
    <property type="entry name" value="Ribosomal_eL14_dom"/>
</dbReference>
<dbReference type="Gene3D" id="2.30.30.30">
    <property type="match status" value="1"/>
</dbReference>
<dbReference type="CDD" id="cd23702">
    <property type="entry name" value="eL14"/>
    <property type="match status" value="1"/>
</dbReference>
<feature type="region of interest" description="Disordered" evidence="4">
    <location>
        <begin position="60"/>
        <end position="81"/>
    </location>
</feature>
<dbReference type="PANTHER" id="PTHR11127:SF2">
    <property type="entry name" value="LARGE RIBOSOMAL SUBUNIT PROTEIN EL14"/>
    <property type="match status" value="1"/>
</dbReference>
<evidence type="ECO:0000313" key="6">
    <source>
        <dbReference type="EMBL" id="KXT03876.1"/>
    </source>
</evidence>
<dbReference type="SUPFAM" id="SSF50104">
    <property type="entry name" value="Translation proteins SH3-like domain"/>
    <property type="match status" value="1"/>
</dbReference>
<evidence type="ECO:0000259" key="5">
    <source>
        <dbReference type="Pfam" id="PF01929"/>
    </source>
</evidence>
<dbReference type="AlphaFoldDB" id="A0A139HN61"/>
<evidence type="ECO:0000256" key="1">
    <source>
        <dbReference type="ARBA" id="ARBA00006592"/>
    </source>
</evidence>
<comment type="similarity">
    <text evidence="1">Belongs to the eukaryotic ribosomal protein eL14 family.</text>
</comment>
<dbReference type="Proteomes" id="UP000070133">
    <property type="component" value="Unassembled WGS sequence"/>
</dbReference>
<organism evidence="6 7">
    <name type="scientific">Pseudocercospora eumusae</name>
    <dbReference type="NCBI Taxonomy" id="321146"/>
    <lineage>
        <taxon>Eukaryota</taxon>
        <taxon>Fungi</taxon>
        <taxon>Dikarya</taxon>
        <taxon>Ascomycota</taxon>
        <taxon>Pezizomycotina</taxon>
        <taxon>Dothideomycetes</taxon>
        <taxon>Dothideomycetidae</taxon>
        <taxon>Mycosphaerellales</taxon>
        <taxon>Mycosphaerellaceae</taxon>
        <taxon>Pseudocercospora</taxon>
    </lineage>
</organism>
<dbReference type="STRING" id="321146.A0A139HN61"/>
<dbReference type="InterPro" id="IPR008991">
    <property type="entry name" value="Translation_prot_SH3-like_sf"/>
</dbReference>
<dbReference type="InterPro" id="IPR039660">
    <property type="entry name" value="Ribosomal_eL14"/>
</dbReference>
<keyword evidence="2" id="KW-0689">Ribosomal protein</keyword>
<feature type="compositionally biased region" description="Basic and acidic residues" evidence="4">
    <location>
        <begin position="66"/>
        <end position="81"/>
    </location>
</feature>
<reference evidence="6 7" key="1">
    <citation type="submission" date="2015-07" db="EMBL/GenBank/DDBJ databases">
        <title>Comparative genomics of the Sigatoka disease complex on banana suggests a link between parallel evolutionary changes in Pseudocercospora fijiensis and Pseudocercospora eumusae and increased virulence on the banana host.</title>
        <authorList>
            <person name="Chang T.-C."/>
            <person name="Salvucci A."/>
            <person name="Crous P.W."/>
            <person name="Stergiopoulos I."/>
        </authorList>
    </citation>
    <scope>NUCLEOTIDE SEQUENCE [LARGE SCALE GENOMIC DNA]</scope>
    <source>
        <strain evidence="6 7">CBS 114824</strain>
    </source>
</reference>
<dbReference type="PANTHER" id="PTHR11127">
    <property type="entry name" value="60S RIBOSOMAL PROTEIN L14"/>
    <property type="match status" value="1"/>
</dbReference>
<dbReference type="GO" id="GO:0003723">
    <property type="term" value="F:RNA binding"/>
    <property type="evidence" value="ECO:0007669"/>
    <property type="project" value="InterPro"/>
</dbReference>
<dbReference type="EMBL" id="LFZN01000026">
    <property type="protein sequence ID" value="KXT03876.1"/>
    <property type="molecule type" value="Genomic_DNA"/>
</dbReference>
<dbReference type="InterPro" id="IPR014722">
    <property type="entry name" value="Rib_uL2_dom2"/>
</dbReference>
<dbReference type="GO" id="GO:0042273">
    <property type="term" value="P:ribosomal large subunit biogenesis"/>
    <property type="evidence" value="ECO:0007669"/>
    <property type="project" value="TreeGrafter"/>
</dbReference>
<evidence type="ECO:0000256" key="2">
    <source>
        <dbReference type="ARBA" id="ARBA00022980"/>
    </source>
</evidence>
<dbReference type="Gene3D" id="6.10.250.2270">
    <property type="match status" value="1"/>
</dbReference>
<comment type="caution">
    <text evidence="6">The sequence shown here is derived from an EMBL/GenBank/DDBJ whole genome shotgun (WGS) entry which is preliminary data.</text>
</comment>
<gene>
    <name evidence="6" type="ORF">AC578_8915</name>
</gene>
<dbReference type="Pfam" id="PF01929">
    <property type="entry name" value="Ribosomal_L14e"/>
    <property type="match status" value="1"/>
</dbReference>
<dbReference type="GO" id="GO:0006412">
    <property type="term" value="P:translation"/>
    <property type="evidence" value="ECO:0007669"/>
    <property type="project" value="InterPro"/>
</dbReference>
<accession>A0A139HN61</accession>
<evidence type="ECO:0000256" key="4">
    <source>
        <dbReference type="SAM" id="MobiDB-lite"/>
    </source>
</evidence>
<evidence type="ECO:0000256" key="3">
    <source>
        <dbReference type="ARBA" id="ARBA00023274"/>
    </source>
</evidence>
<keyword evidence="3" id="KW-0687">Ribonucleoprotein</keyword>
<keyword evidence="7" id="KW-1185">Reference proteome</keyword>
<proteinExistence type="inferred from homology"/>
<evidence type="ECO:0000313" key="7">
    <source>
        <dbReference type="Proteomes" id="UP000070133"/>
    </source>
</evidence>
<feature type="domain" description="Large ribosomal subunit protein eL14" evidence="5">
    <location>
        <begin position="138"/>
        <end position="213"/>
    </location>
</feature>
<dbReference type="OrthoDB" id="1875589at2759"/>
<dbReference type="GO" id="GO:0003735">
    <property type="term" value="F:structural constituent of ribosome"/>
    <property type="evidence" value="ECO:0007669"/>
    <property type="project" value="InterPro"/>
</dbReference>